<feature type="compositionally biased region" description="Basic and acidic residues" evidence="2">
    <location>
        <begin position="71"/>
        <end position="83"/>
    </location>
</feature>
<keyword evidence="5" id="KW-1185">Reference proteome</keyword>
<dbReference type="EMBL" id="BMOY01000001">
    <property type="protein sequence ID" value="GGI94605.1"/>
    <property type="molecule type" value="Genomic_DNA"/>
</dbReference>
<sequence>MSNTWWSVAVEVALLAVLAVIYMGLAKSGRSGSGMRGWWQAWAQFPRRGHVRRAPSVPDGAQPKRWFAGWPRDRADERDRAPEQEEAEAVVPAEAEEVAQLLDEMYQEFMEEIRRLREDTARALARLQQEMREMTAKALCEAQASAARQSESPASPHPPGSTGSASPDVTSPAETNFPLSSRYQAVAEQLAEGKRPQEVAMALGMSVTEVELVRELLALARVAGSPNRMV</sequence>
<organism evidence="4 5">
    <name type="scientific">Alicyclobacillus cellulosilyticus</name>
    <dbReference type="NCBI Taxonomy" id="1003997"/>
    <lineage>
        <taxon>Bacteria</taxon>
        <taxon>Bacillati</taxon>
        <taxon>Bacillota</taxon>
        <taxon>Bacilli</taxon>
        <taxon>Bacillales</taxon>
        <taxon>Alicyclobacillaceae</taxon>
        <taxon>Alicyclobacillus</taxon>
    </lineage>
</organism>
<protein>
    <recommendedName>
        <fullName evidence="6">DUF2802 domain-containing protein</fullName>
    </recommendedName>
</protein>
<feature type="compositionally biased region" description="Low complexity" evidence="2">
    <location>
        <begin position="141"/>
        <end position="154"/>
    </location>
</feature>
<feature type="transmembrane region" description="Helical" evidence="3">
    <location>
        <begin position="6"/>
        <end position="26"/>
    </location>
</feature>
<gene>
    <name evidence="4" type="ORF">GCM10010885_00160</name>
</gene>
<feature type="region of interest" description="Disordered" evidence="2">
    <location>
        <begin position="53"/>
        <end position="91"/>
    </location>
</feature>
<reference evidence="4" key="1">
    <citation type="journal article" date="2014" name="Int. J. Syst. Evol. Microbiol.">
        <title>Complete genome sequence of Corynebacterium casei LMG S-19264T (=DSM 44701T), isolated from a smear-ripened cheese.</title>
        <authorList>
            <consortium name="US DOE Joint Genome Institute (JGI-PGF)"/>
            <person name="Walter F."/>
            <person name="Albersmeier A."/>
            <person name="Kalinowski J."/>
            <person name="Ruckert C."/>
        </authorList>
    </citation>
    <scope>NUCLEOTIDE SEQUENCE</scope>
    <source>
        <strain evidence="4">JCM 18487</strain>
    </source>
</reference>
<evidence type="ECO:0008006" key="6">
    <source>
        <dbReference type="Google" id="ProtNLM"/>
    </source>
</evidence>
<accession>A0A917K232</accession>
<name>A0A917K232_9BACL</name>
<evidence type="ECO:0000256" key="2">
    <source>
        <dbReference type="SAM" id="MobiDB-lite"/>
    </source>
</evidence>
<evidence type="ECO:0000313" key="5">
    <source>
        <dbReference type="Proteomes" id="UP000637695"/>
    </source>
</evidence>
<evidence type="ECO:0000256" key="1">
    <source>
        <dbReference type="SAM" id="Coils"/>
    </source>
</evidence>
<keyword evidence="3" id="KW-0812">Transmembrane</keyword>
<feature type="compositionally biased region" description="Polar residues" evidence="2">
    <location>
        <begin position="161"/>
        <end position="176"/>
    </location>
</feature>
<evidence type="ECO:0000313" key="4">
    <source>
        <dbReference type="EMBL" id="GGI94605.1"/>
    </source>
</evidence>
<keyword evidence="3" id="KW-0472">Membrane</keyword>
<feature type="coiled-coil region" evidence="1">
    <location>
        <begin position="99"/>
        <end position="137"/>
    </location>
</feature>
<evidence type="ECO:0000256" key="3">
    <source>
        <dbReference type="SAM" id="Phobius"/>
    </source>
</evidence>
<dbReference type="RefSeq" id="WP_188880421.1">
    <property type="nucleotide sequence ID" value="NZ_BMOY01000001.1"/>
</dbReference>
<dbReference type="Proteomes" id="UP000637695">
    <property type="component" value="Unassembled WGS sequence"/>
</dbReference>
<proteinExistence type="predicted"/>
<comment type="caution">
    <text evidence="4">The sequence shown here is derived from an EMBL/GenBank/DDBJ whole genome shotgun (WGS) entry which is preliminary data.</text>
</comment>
<keyword evidence="1" id="KW-0175">Coiled coil</keyword>
<dbReference type="AlphaFoldDB" id="A0A917K232"/>
<reference evidence="4" key="2">
    <citation type="submission" date="2020-09" db="EMBL/GenBank/DDBJ databases">
        <authorList>
            <person name="Sun Q."/>
            <person name="Ohkuma M."/>
        </authorList>
    </citation>
    <scope>NUCLEOTIDE SEQUENCE</scope>
    <source>
        <strain evidence="4">JCM 18487</strain>
    </source>
</reference>
<feature type="region of interest" description="Disordered" evidence="2">
    <location>
        <begin position="139"/>
        <end position="176"/>
    </location>
</feature>
<keyword evidence="3" id="KW-1133">Transmembrane helix</keyword>